<proteinExistence type="predicted"/>
<organism evidence="2 3">
    <name type="scientific">Schaalia odontolytica</name>
    <dbReference type="NCBI Taxonomy" id="1660"/>
    <lineage>
        <taxon>Bacteria</taxon>
        <taxon>Bacillati</taxon>
        <taxon>Actinomycetota</taxon>
        <taxon>Actinomycetes</taxon>
        <taxon>Actinomycetales</taxon>
        <taxon>Actinomycetaceae</taxon>
        <taxon>Schaalia</taxon>
    </lineage>
</organism>
<dbReference type="RefSeq" id="WP_060566275.1">
    <property type="nucleotide sequence ID" value="NZ_CP040006.1"/>
</dbReference>
<dbReference type="AlphaFoldDB" id="A0A0V8RZN5"/>
<evidence type="ECO:0000313" key="2">
    <source>
        <dbReference type="EMBL" id="KSW13523.1"/>
    </source>
</evidence>
<evidence type="ECO:0000313" key="3">
    <source>
        <dbReference type="Proteomes" id="UP000054686"/>
    </source>
</evidence>
<feature type="region of interest" description="Disordered" evidence="1">
    <location>
        <begin position="34"/>
        <end position="57"/>
    </location>
</feature>
<dbReference type="Proteomes" id="UP000054686">
    <property type="component" value="Unassembled WGS sequence"/>
</dbReference>
<reference evidence="2 3" key="1">
    <citation type="submission" date="2015-10" db="EMBL/GenBank/DDBJ databases">
        <title>Draft Genome of Actinomyces odontolyticus subsp. actinosynbacter strain XH001.</title>
        <authorList>
            <person name="Mclean J.S."/>
            <person name="He X."/>
        </authorList>
    </citation>
    <scope>NUCLEOTIDE SEQUENCE [LARGE SCALE GENOMIC DNA]</scope>
    <source>
        <strain evidence="2 3">XH001</strain>
    </source>
</reference>
<evidence type="ECO:0000256" key="1">
    <source>
        <dbReference type="SAM" id="MobiDB-lite"/>
    </source>
</evidence>
<dbReference type="EMBL" id="LLVT01000001">
    <property type="protein sequence ID" value="KSW13523.1"/>
    <property type="molecule type" value="Genomic_DNA"/>
</dbReference>
<accession>A0A0V8RZN5</accession>
<sequence>MGRDKLRIVEYSAPEPQVPASDETRRELSPYCLNTESSPRLYPKSEQAVSPHLPPVERMPVPVTPFPKLFHDDPEPA</sequence>
<protein>
    <submittedName>
        <fullName evidence="2">ABC transporter</fullName>
    </submittedName>
</protein>
<comment type="caution">
    <text evidence="2">The sequence shown here is derived from an EMBL/GenBank/DDBJ whole genome shotgun (WGS) entry which is preliminary data.</text>
</comment>
<gene>
    <name evidence="2" type="ORF">APY09_04060</name>
</gene>
<dbReference type="OrthoDB" id="3255573at2"/>
<name>A0A0V8RZN5_9ACTO</name>